<dbReference type="Pfam" id="PF00078">
    <property type="entry name" value="RVT_1"/>
    <property type="match status" value="1"/>
</dbReference>
<dbReference type="PANTHER" id="PTHR33332">
    <property type="entry name" value="REVERSE TRANSCRIPTASE DOMAIN-CONTAINING PROTEIN"/>
    <property type="match status" value="1"/>
</dbReference>
<sequence length="424" mass="48947">MQLIEYLNQNNILPLKQSGFRAGLSTVTGLLSVVDDILTAQDTGESTILILLDFSRAFDTIDTTLLLSKLMYYGFDCNALKWFESYLNGRTQRVRLQNETGTNIFSVASPVTRSVPQGSILGPLLFILYSADITGCFKYCQYRLYADDLQVYISFNKLNQDLSVIAEWANNNELILNSNKIKLMILGSKKLIERTNAHKPKIVVGGNYFEQVSEVRNLGIIMDSSLRFENHSKLIYDKHISSIITRAYKAMGFVIRCSCAFNSLKTIKILYCSFVRPILEYASQVWNPQYEVYKSRIEGIQKRFLKYLDYRAHTDSQNYEERCKRYHFLPLSVRRNINDVCFYLKICNGSIYSPELLSDVTLNVPLANKRKRKLLYINRAHTNYRRNSFMIRTAKFINSLNFDIDPFYTTPSVAKSTLTSEYFA</sequence>
<reference evidence="2 3" key="1">
    <citation type="submission" date="2023-11" db="EMBL/GenBank/DDBJ databases">
        <authorList>
            <person name="Hedman E."/>
            <person name="Englund M."/>
            <person name="Stromberg M."/>
            <person name="Nyberg Akerstrom W."/>
            <person name="Nylinder S."/>
            <person name="Jareborg N."/>
            <person name="Kallberg Y."/>
            <person name="Kronander E."/>
        </authorList>
    </citation>
    <scope>NUCLEOTIDE SEQUENCE [LARGE SCALE GENOMIC DNA]</scope>
</reference>
<organism evidence="2 3">
    <name type="scientific">Parnassius mnemosyne</name>
    <name type="common">clouded apollo</name>
    <dbReference type="NCBI Taxonomy" id="213953"/>
    <lineage>
        <taxon>Eukaryota</taxon>
        <taxon>Metazoa</taxon>
        <taxon>Ecdysozoa</taxon>
        <taxon>Arthropoda</taxon>
        <taxon>Hexapoda</taxon>
        <taxon>Insecta</taxon>
        <taxon>Pterygota</taxon>
        <taxon>Neoptera</taxon>
        <taxon>Endopterygota</taxon>
        <taxon>Lepidoptera</taxon>
        <taxon>Glossata</taxon>
        <taxon>Ditrysia</taxon>
        <taxon>Papilionoidea</taxon>
        <taxon>Papilionidae</taxon>
        <taxon>Parnassiinae</taxon>
        <taxon>Parnassini</taxon>
        <taxon>Parnassius</taxon>
        <taxon>Driopa</taxon>
    </lineage>
</organism>
<proteinExistence type="predicted"/>
<comment type="caution">
    <text evidence="2">The sequence shown here is derived from an EMBL/GenBank/DDBJ whole genome shotgun (WGS) entry which is preliminary data.</text>
</comment>
<dbReference type="GO" id="GO:0071897">
    <property type="term" value="P:DNA biosynthetic process"/>
    <property type="evidence" value="ECO:0007669"/>
    <property type="project" value="UniProtKB-ARBA"/>
</dbReference>
<dbReference type="AlphaFoldDB" id="A0AAV1LLS7"/>
<evidence type="ECO:0000313" key="2">
    <source>
        <dbReference type="EMBL" id="CAK1595242.1"/>
    </source>
</evidence>
<dbReference type="InterPro" id="IPR043502">
    <property type="entry name" value="DNA/RNA_pol_sf"/>
</dbReference>
<keyword evidence="3" id="KW-1185">Reference proteome</keyword>
<evidence type="ECO:0000259" key="1">
    <source>
        <dbReference type="PROSITE" id="PS50878"/>
    </source>
</evidence>
<accession>A0AAV1LLS7</accession>
<dbReference type="EMBL" id="CAVLGL010000091">
    <property type="protein sequence ID" value="CAK1595242.1"/>
    <property type="molecule type" value="Genomic_DNA"/>
</dbReference>
<dbReference type="SUPFAM" id="SSF56672">
    <property type="entry name" value="DNA/RNA polymerases"/>
    <property type="match status" value="1"/>
</dbReference>
<name>A0AAV1LLS7_9NEOP</name>
<evidence type="ECO:0000313" key="3">
    <source>
        <dbReference type="Proteomes" id="UP001314205"/>
    </source>
</evidence>
<feature type="domain" description="Reverse transcriptase" evidence="1">
    <location>
        <begin position="1"/>
        <end position="222"/>
    </location>
</feature>
<gene>
    <name evidence="2" type="ORF">PARMNEM_LOCUS14748</name>
</gene>
<protein>
    <recommendedName>
        <fullName evidence="1">Reverse transcriptase domain-containing protein</fullName>
    </recommendedName>
</protein>
<dbReference type="InterPro" id="IPR000477">
    <property type="entry name" value="RT_dom"/>
</dbReference>
<dbReference type="PROSITE" id="PS50878">
    <property type="entry name" value="RT_POL"/>
    <property type="match status" value="1"/>
</dbReference>
<dbReference type="CDD" id="cd01650">
    <property type="entry name" value="RT_nLTR_like"/>
    <property type="match status" value="1"/>
</dbReference>
<dbReference type="Proteomes" id="UP001314205">
    <property type="component" value="Unassembled WGS sequence"/>
</dbReference>